<dbReference type="CDD" id="cd02042">
    <property type="entry name" value="ParAB_family"/>
    <property type="match status" value="1"/>
</dbReference>
<feature type="domain" description="CobQ/CobB/MinD/ParA nucleotide binding" evidence="1">
    <location>
        <begin position="149"/>
        <end position="195"/>
    </location>
</feature>
<name>A0ABR8J1A3_9NOST</name>
<dbReference type="EMBL" id="JACJTQ010000008">
    <property type="protein sequence ID" value="MBD2691649.1"/>
    <property type="molecule type" value="Genomic_DNA"/>
</dbReference>
<evidence type="ECO:0000313" key="3">
    <source>
        <dbReference type="Proteomes" id="UP000660381"/>
    </source>
</evidence>
<sequence>MAISFGETFAKVEECFKEADIASNLTPNLESVTIIRDVYGKIRLYLEPKANFPPKQADIDKLEQYLKQKLGSYYGDDIWFPQGDKDGYKALIAEIKNNWVKAEWNDTTIFPKLYVLERHIAKHTWTNKNSGNPPWKVDLVDQGHKPAIITFFSFKGGVGRTTALVATALTLARNGHRVAIVDLDLEAPGLSTVFFKDDLGASGVIDYLLEKRIQNRNWSLRNDILPINDPLLIGNAGQPLRLFTAGNVDDNYLEKLARLDFQNLIDHQLSETFKGMLKELESAIKPLDFILLDSRAGFHDIGGLALTDLSHAAVIFGRQSRQSWAGLTHVIRRLSRINPSPAPEEEPQLPVLLVHAMAPRLSDTGRYRENDEFKDKAYQTFLDEYYDEIAPNSNDSDAPFYPIVVPVQDELQGDISLFTRDESERESRRLEELINLMTSQYYPAIAQRICRLFGKEFDKNNLE</sequence>
<keyword evidence="3" id="KW-1185">Reference proteome</keyword>
<dbReference type="InterPro" id="IPR027417">
    <property type="entry name" value="P-loop_NTPase"/>
</dbReference>
<dbReference type="PANTHER" id="PTHR13696">
    <property type="entry name" value="P-LOOP CONTAINING NUCLEOSIDE TRIPHOSPHATE HYDROLASE"/>
    <property type="match status" value="1"/>
</dbReference>
<dbReference type="NCBIfam" id="NF047398">
    <property type="entry name" value="AAA_KGGVGR"/>
    <property type="match status" value="1"/>
</dbReference>
<accession>A0ABR8J1A3</accession>
<proteinExistence type="predicted"/>
<evidence type="ECO:0000313" key="2">
    <source>
        <dbReference type="EMBL" id="MBD2691649.1"/>
    </source>
</evidence>
<reference evidence="2 3" key="1">
    <citation type="journal article" date="2020" name="ISME J.">
        <title>Comparative genomics reveals insights into cyanobacterial evolution and habitat adaptation.</title>
        <authorList>
            <person name="Chen M.Y."/>
            <person name="Teng W.K."/>
            <person name="Zhao L."/>
            <person name="Hu C.X."/>
            <person name="Zhou Y.K."/>
            <person name="Han B.P."/>
            <person name="Song L.R."/>
            <person name="Shu W.S."/>
        </authorList>
    </citation>
    <scope>NUCLEOTIDE SEQUENCE [LARGE SCALE GENOMIC DNA]</scope>
    <source>
        <strain evidence="2 3">FACHB-362</strain>
    </source>
</reference>
<comment type="caution">
    <text evidence="2">The sequence shown here is derived from an EMBL/GenBank/DDBJ whole genome shotgun (WGS) entry which is preliminary data.</text>
</comment>
<dbReference type="PANTHER" id="PTHR13696:SF52">
    <property type="entry name" value="PARA FAMILY PROTEIN CT_582"/>
    <property type="match status" value="1"/>
</dbReference>
<dbReference type="InterPro" id="IPR050678">
    <property type="entry name" value="DNA_Partitioning_ATPase"/>
</dbReference>
<dbReference type="InterPro" id="IPR002586">
    <property type="entry name" value="CobQ/CobB/MinD/ParA_Nub-bd_dom"/>
</dbReference>
<dbReference type="SUPFAM" id="SSF52540">
    <property type="entry name" value="P-loop containing nucleoside triphosphate hydrolases"/>
    <property type="match status" value="1"/>
</dbReference>
<dbReference type="Proteomes" id="UP000660381">
    <property type="component" value="Unassembled WGS sequence"/>
</dbReference>
<gene>
    <name evidence="2" type="ORF">H6G68_07735</name>
</gene>
<evidence type="ECO:0000259" key="1">
    <source>
        <dbReference type="Pfam" id="PF01656"/>
    </source>
</evidence>
<dbReference type="Pfam" id="PF01656">
    <property type="entry name" value="CbiA"/>
    <property type="match status" value="1"/>
</dbReference>
<protein>
    <submittedName>
        <fullName evidence="2">AAA family ATPase</fullName>
    </submittedName>
</protein>
<organism evidence="2 3">
    <name type="scientific">Anabaena catenula FACHB-362</name>
    <dbReference type="NCBI Taxonomy" id="2692877"/>
    <lineage>
        <taxon>Bacteria</taxon>
        <taxon>Bacillati</taxon>
        <taxon>Cyanobacteriota</taxon>
        <taxon>Cyanophyceae</taxon>
        <taxon>Nostocales</taxon>
        <taxon>Nostocaceae</taxon>
        <taxon>Anabaena</taxon>
    </lineage>
</organism>
<dbReference type="RefSeq" id="WP_190906110.1">
    <property type="nucleotide sequence ID" value="NZ_JACJTQ010000008.1"/>
</dbReference>
<dbReference type="Gene3D" id="3.40.50.300">
    <property type="entry name" value="P-loop containing nucleotide triphosphate hydrolases"/>
    <property type="match status" value="1"/>
</dbReference>